<evidence type="ECO:0000256" key="1">
    <source>
        <dbReference type="ARBA" id="ARBA00022734"/>
    </source>
</evidence>
<dbReference type="SUPFAM" id="SSF56436">
    <property type="entry name" value="C-type lectin-like"/>
    <property type="match status" value="1"/>
</dbReference>
<reference evidence="4" key="4">
    <citation type="submission" date="2025-09" db="UniProtKB">
        <authorList>
            <consortium name="Ensembl"/>
        </authorList>
    </citation>
    <scope>IDENTIFICATION</scope>
    <source>
        <strain evidence="4">HNI</strain>
    </source>
</reference>
<dbReference type="Pfam" id="PF00059">
    <property type="entry name" value="Lectin_C"/>
    <property type="match status" value="1"/>
</dbReference>
<dbReference type="InterPro" id="IPR016186">
    <property type="entry name" value="C-type_lectin-like/link_sf"/>
</dbReference>
<dbReference type="SMART" id="SM00034">
    <property type="entry name" value="CLECT"/>
    <property type="match status" value="1"/>
</dbReference>
<evidence type="ECO:0000256" key="2">
    <source>
        <dbReference type="ARBA" id="ARBA00023157"/>
    </source>
</evidence>
<feature type="domain" description="C-type lectin" evidence="3">
    <location>
        <begin position="174"/>
        <end position="255"/>
    </location>
</feature>
<accession>A0A3P9KB32</accession>
<dbReference type="Ensembl" id="ENSORLT00020005903.1">
    <property type="protein sequence ID" value="ENSORLP00020005658.1"/>
    <property type="gene ID" value="ENSORLG00020006497.1"/>
</dbReference>
<protein>
    <recommendedName>
        <fullName evidence="3">C-type lectin domain-containing protein</fullName>
    </recommendedName>
</protein>
<keyword evidence="2" id="KW-1015">Disulfide bond</keyword>
<keyword evidence="1" id="KW-0430">Lectin</keyword>
<reference evidence="4" key="3">
    <citation type="submission" date="2025-08" db="UniProtKB">
        <authorList>
            <consortium name="Ensembl"/>
        </authorList>
    </citation>
    <scope>IDENTIFICATION</scope>
    <source>
        <strain evidence="4">HNI</strain>
    </source>
</reference>
<dbReference type="PANTHER" id="PTHR46746">
    <property type="entry name" value="KILLER CELL LECTIN-LIKE RECEPTOR SUBFAMILY F MEMBER 2"/>
    <property type="match status" value="1"/>
</dbReference>
<name>A0A3P9KB32_ORYLA</name>
<dbReference type="InterPro" id="IPR016187">
    <property type="entry name" value="CTDL_fold"/>
</dbReference>
<sequence length="311" mass="35708">MLLQCLTTVIKLLPKLLHEEKKAKGADLSSKSDKSNICVTKYCNISSHRPVLMSFSKCGFSVLSKFPKREWFRHAVTAFLHLQLDDSSLKVSHSAALKLISELTDLRSNHSDLIEAEEEAKRLVQMKIQDHVKLKEQIQELTVLNSDYQRQFEALLTDKERETCGRCPPSWIHLNSSCYFFSYTESSSNQKTWQDSRTDCIRREADLIVIDSPKFVSSTIHSIAEGSRFWIGLTDKVIEGRWVWINNVTEVEQRWETLNIILSFLSLLFFNTNLLYFLKLAKMATVANSPHARVSNSTTSNSNILYRVACH</sequence>
<reference evidence="4 5" key="2">
    <citation type="submission" date="2017-04" db="EMBL/GenBank/DDBJ databases">
        <title>CpG methylation of centromeres and impact of large insertions on vertebrate speciation.</title>
        <authorList>
            <person name="Ichikawa K."/>
            <person name="Yoshimura J."/>
            <person name="Morishita S."/>
        </authorList>
    </citation>
    <scope>NUCLEOTIDE SEQUENCE</scope>
    <source>
        <strain evidence="4 5">HNI</strain>
    </source>
</reference>
<dbReference type="AlphaFoldDB" id="A0A3P9KB32"/>
<dbReference type="PROSITE" id="PS50041">
    <property type="entry name" value="C_TYPE_LECTIN_2"/>
    <property type="match status" value="1"/>
</dbReference>
<dbReference type="InterPro" id="IPR001304">
    <property type="entry name" value="C-type_lectin-like"/>
</dbReference>
<organism evidence="4 5">
    <name type="scientific">Oryzias latipes</name>
    <name type="common">Japanese rice fish</name>
    <name type="synonym">Japanese killifish</name>
    <dbReference type="NCBI Taxonomy" id="8090"/>
    <lineage>
        <taxon>Eukaryota</taxon>
        <taxon>Metazoa</taxon>
        <taxon>Chordata</taxon>
        <taxon>Craniata</taxon>
        <taxon>Vertebrata</taxon>
        <taxon>Euteleostomi</taxon>
        <taxon>Actinopterygii</taxon>
        <taxon>Neopterygii</taxon>
        <taxon>Teleostei</taxon>
        <taxon>Neoteleostei</taxon>
        <taxon>Acanthomorphata</taxon>
        <taxon>Ovalentaria</taxon>
        <taxon>Atherinomorphae</taxon>
        <taxon>Beloniformes</taxon>
        <taxon>Adrianichthyidae</taxon>
        <taxon>Oryziinae</taxon>
        <taxon>Oryzias</taxon>
    </lineage>
</organism>
<dbReference type="InterPro" id="IPR051379">
    <property type="entry name" value="C-type_Lectin_Receptor_IMM"/>
</dbReference>
<dbReference type="Gene3D" id="3.10.100.10">
    <property type="entry name" value="Mannose-Binding Protein A, subunit A"/>
    <property type="match status" value="1"/>
</dbReference>
<evidence type="ECO:0000313" key="5">
    <source>
        <dbReference type="Proteomes" id="UP000265180"/>
    </source>
</evidence>
<dbReference type="PANTHER" id="PTHR46746:SF9">
    <property type="entry name" value="CD209 ANTIGEN-LIKE PROTEIN C-LIKE"/>
    <property type="match status" value="1"/>
</dbReference>
<evidence type="ECO:0000259" key="3">
    <source>
        <dbReference type="PROSITE" id="PS50041"/>
    </source>
</evidence>
<dbReference type="GO" id="GO:0030246">
    <property type="term" value="F:carbohydrate binding"/>
    <property type="evidence" value="ECO:0007669"/>
    <property type="project" value="UniProtKB-KW"/>
</dbReference>
<dbReference type="Proteomes" id="UP000265180">
    <property type="component" value="Chromosome 22"/>
</dbReference>
<reference key="1">
    <citation type="journal article" date="2007" name="Nature">
        <title>The medaka draft genome and insights into vertebrate genome evolution.</title>
        <authorList>
            <person name="Kasahara M."/>
            <person name="Naruse K."/>
            <person name="Sasaki S."/>
            <person name="Nakatani Y."/>
            <person name="Qu W."/>
            <person name="Ahsan B."/>
            <person name="Yamada T."/>
            <person name="Nagayasu Y."/>
            <person name="Doi K."/>
            <person name="Kasai Y."/>
            <person name="Jindo T."/>
            <person name="Kobayashi D."/>
            <person name="Shimada A."/>
            <person name="Toyoda A."/>
            <person name="Kuroki Y."/>
            <person name="Fujiyama A."/>
            <person name="Sasaki T."/>
            <person name="Shimizu A."/>
            <person name="Asakawa S."/>
            <person name="Shimizu N."/>
            <person name="Hashimoto S."/>
            <person name="Yang J."/>
            <person name="Lee Y."/>
            <person name="Matsushima K."/>
            <person name="Sugano S."/>
            <person name="Sakaizumi M."/>
            <person name="Narita T."/>
            <person name="Ohishi K."/>
            <person name="Haga S."/>
            <person name="Ohta F."/>
            <person name="Nomoto H."/>
            <person name="Nogata K."/>
            <person name="Morishita T."/>
            <person name="Endo T."/>
            <person name="Shin-I T."/>
            <person name="Takeda H."/>
            <person name="Morishita S."/>
            <person name="Kohara Y."/>
        </authorList>
    </citation>
    <scope>NUCLEOTIDE SEQUENCE [LARGE SCALE GENOMIC DNA]</scope>
    <source>
        <strain>Hd-rR</strain>
    </source>
</reference>
<proteinExistence type="predicted"/>
<evidence type="ECO:0000313" key="4">
    <source>
        <dbReference type="Ensembl" id="ENSORLP00020005658.1"/>
    </source>
</evidence>